<accession>V2WTQ8</accession>
<comment type="caution">
    <text evidence="2">The sequence shown here is derived from an EMBL/GenBank/DDBJ whole genome shotgun (WGS) entry which is preliminary data.</text>
</comment>
<dbReference type="KEGG" id="mrr:Moror_7526"/>
<feature type="compositionally biased region" description="Low complexity" evidence="1">
    <location>
        <begin position="350"/>
        <end position="360"/>
    </location>
</feature>
<dbReference type="Proteomes" id="UP000017559">
    <property type="component" value="Unassembled WGS sequence"/>
</dbReference>
<proteinExistence type="predicted"/>
<feature type="region of interest" description="Disordered" evidence="1">
    <location>
        <begin position="338"/>
        <end position="367"/>
    </location>
</feature>
<evidence type="ECO:0000256" key="1">
    <source>
        <dbReference type="SAM" id="MobiDB-lite"/>
    </source>
</evidence>
<dbReference type="HOGENOM" id="CLU_912437_0_0_1"/>
<dbReference type="OrthoDB" id="3211402at2759"/>
<name>V2WTQ8_MONRO</name>
<keyword evidence="3" id="KW-1185">Reference proteome</keyword>
<protein>
    <submittedName>
        <fullName evidence="2">Uncharacterized protein</fullName>
    </submittedName>
</protein>
<evidence type="ECO:0000313" key="3">
    <source>
        <dbReference type="Proteomes" id="UP000017559"/>
    </source>
</evidence>
<feature type="region of interest" description="Disordered" evidence="1">
    <location>
        <begin position="281"/>
        <end position="306"/>
    </location>
</feature>
<dbReference type="AlphaFoldDB" id="V2WTQ8"/>
<sequence>MSTSRKKSCAPNKATSLPTFQWAANNHEKIWKLIHAIELPAQMKVIVGKEKGENSSGDLKAKVFWSIGAEVWPKYSETDPTKTSECCKLHGTYQKHATCLRQTGKGVHQDDNDNQESNTISLDFYIPPEGPDHDTPPEAENIWKEIVKDFKFFPHLHHILSTRANITPPAVTTGITPYGRQTILLQQPDNTIPDELIDPVLHNQPSPAPEGQTSPSALLATPVEWTPSAGSLSSASEMATPLPQSMLSASQMAALASISRLPKKRELDELLGDIYQQHVSTSQQQATTAEKVAETDKREKSHNHYRSEKATVIKLLQADVYTVEEAREKIHRLDKKLKVYEKTPTPPSSPVRSTRAASPSWDIEEDN</sequence>
<reference evidence="2 3" key="1">
    <citation type="journal article" date="2014" name="BMC Genomics">
        <title>Genome and secretome analysis of the hemibiotrophic fungal pathogen, Moniliophthora roreri, which causes frosty pod rot disease of cacao: mechanisms of the biotrophic and necrotrophic phases.</title>
        <authorList>
            <person name="Meinhardt L.W."/>
            <person name="Costa G.G.L."/>
            <person name="Thomazella D.P.T."/>
            <person name="Teixeira P.J.P.L."/>
            <person name="Carazzolle M.F."/>
            <person name="Schuster S.C."/>
            <person name="Carlson J.E."/>
            <person name="Guiltinan M.J."/>
            <person name="Mieczkowski P."/>
            <person name="Farmer A."/>
            <person name="Ramaraj T."/>
            <person name="Crozier J."/>
            <person name="Davis R.E."/>
            <person name="Shao J."/>
            <person name="Melnick R.L."/>
            <person name="Pereira G.A.G."/>
            <person name="Bailey B.A."/>
        </authorList>
    </citation>
    <scope>NUCLEOTIDE SEQUENCE [LARGE SCALE GENOMIC DNA]</scope>
    <source>
        <strain evidence="2 3">MCA 2997</strain>
    </source>
</reference>
<evidence type="ECO:0000313" key="2">
    <source>
        <dbReference type="EMBL" id="ESK83946.1"/>
    </source>
</evidence>
<dbReference type="EMBL" id="AWSO01001412">
    <property type="protein sequence ID" value="ESK83946.1"/>
    <property type="molecule type" value="Genomic_DNA"/>
</dbReference>
<organism evidence="2 3">
    <name type="scientific">Moniliophthora roreri (strain MCA 2997)</name>
    <name type="common">Cocoa frosty pod rot fungus</name>
    <name type="synonym">Crinipellis roreri</name>
    <dbReference type="NCBI Taxonomy" id="1381753"/>
    <lineage>
        <taxon>Eukaryota</taxon>
        <taxon>Fungi</taxon>
        <taxon>Dikarya</taxon>
        <taxon>Basidiomycota</taxon>
        <taxon>Agaricomycotina</taxon>
        <taxon>Agaricomycetes</taxon>
        <taxon>Agaricomycetidae</taxon>
        <taxon>Agaricales</taxon>
        <taxon>Marasmiineae</taxon>
        <taxon>Marasmiaceae</taxon>
        <taxon>Moniliophthora</taxon>
    </lineage>
</organism>
<gene>
    <name evidence="2" type="ORF">Moror_7526</name>
</gene>